<gene>
    <name evidence="2" type="ORF">SAMN04488543_1645</name>
</gene>
<dbReference type="OrthoDB" id="3213216at2"/>
<reference evidence="2 3" key="1">
    <citation type="submission" date="2016-10" db="EMBL/GenBank/DDBJ databases">
        <authorList>
            <person name="de Groot N.N."/>
        </authorList>
    </citation>
    <scope>NUCLEOTIDE SEQUENCE [LARGE SCALE GENOMIC DNA]</scope>
    <source>
        <strain evidence="2 3">DSM 21741</strain>
    </source>
</reference>
<dbReference type="GO" id="GO:0046872">
    <property type="term" value="F:metal ion binding"/>
    <property type="evidence" value="ECO:0007669"/>
    <property type="project" value="InterPro"/>
</dbReference>
<name>A0A1H1RTX6_9ACTN</name>
<dbReference type="RefSeq" id="WP_091411885.1">
    <property type="nucleotide sequence ID" value="NZ_LT629749.1"/>
</dbReference>
<evidence type="ECO:0000259" key="1">
    <source>
        <dbReference type="Pfam" id="PF11716"/>
    </source>
</evidence>
<keyword evidence="2" id="KW-0413">Isomerase</keyword>
<dbReference type="InterPro" id="IPR034660">
    <property type="entry name" value="DinB/YfiT-like"/>
</dbReference>
<dbReference type="EMBL" id="LT629749">
    <property type="protein sequence ID" value="SDS39130.1"/>
    <property type="molecule type" value="Genomic_DNA"/>
</dbReference>
<dbReference type="InterPro" id="IPR024344">
    <property type="entry name" value="MDMPI_metal-binding"/>
</dbReference>
<dbReference type="AlphaFoldDB" id="A0A1H1RTX6"/>
<dbReference type="SUPFAM" id="SSF109854">
    <property type="entry name" value="DinB/YfiT-like putative metalloenzymes"/>
    <property type="match status" value="1"/>
</dbReference>
<accession>A0A1H1RTX6</accession>
<sequence length="227" mass="23626">MPLTFAGTLDRDALLRATDALADLVAAPEVAAAWEHESSLPGLTVGGLTRHLVSQPECAVEFLGIQPPPPHAPVVSLAELYRRTDWFTAPVEAAENTSIRDDFNAMAADGPAHSLAVLREARAALPAAVSAAGAVTYVPWQDCSLATDDFLVVRLLEVVVHADDLAASVARPSPAFDDDTTHPVLALLAILSAQQHGPGAALRTLARAERAGSPTSAFQGPVPTPPG</sequence>
<protein>
    <submittedName>
        <fullName evidence="2">Mycothiol maleylpyruvate isomerase N-terminal domain-containing protein</fullName>
    </submittedName>
</protein>
<evidence type="ECO:0000313" key="2">
    <source>
        <dbReference type="EMBL" id="SDS39130.1"/>
    </source>
</evidence>
<evidence type="ECO:0000313" key="3">
    <source>
        <dbReference type="Proteomes" id="UP000199092"/>
    </source>
</evidence>
<dbReference type="GO" id="GO:0016853">
    <property type="term" value="F:isomerase activity"/>
    <property type="evidence" value="ECO:0007669"/>
    <property type="project" value="UniProtKB-KW"/>
</dbReference>
<keyword evidence="2" id="KW-0670">Pyruvate</keyword>
<organism evidence="2 3">
    <name type="scientific">Friedmanniella luteola</name>
    <dbReference type="NCBI Taxonomy" id="546871"/>
    <lineage>
        <taxon>Bacteria</taxon>
        <taxon>Bacillati</taxon>
        <taxon>Actinomycetota</taxon>
        <taxon>Actinomycetes</taxon>
        <taxon>Propionibacteriales</taxon>
        <taxon>Nocardioidaceae</taxon>
        <taxon>Friedmanniella</taxon>
    </lineage>
</organism>
<dbReference type="Proteomes" id="UP000199092">
    <property type="component" value="Chromosome I"/>
</dbReference>
<proteinExistence type="predicted"/>
<dbReference type="Pfam" id="PF11716">
    <property type="entry name" value="MDMPI_N"/>
    <property type="match status" value="1"/>
</dbReference>
<dbReference type="Gene3D" id="1.20.120.450">
    <property type="entry name" value="dinb family like domain"/>
    <property type="match status" value="1"/>
</dbReference>
<feature type="domain" description="Mycothiol-dependent maleylpyruvate isomerase metal-binding" evidence="1">
    <location>
        <begin position="15"/>
        <end position="166"/>
    </location>
</feature>
<keyword evidence="3" id="KW-1185">Reference proteome</keyword>